<organism evidence="1 2">
    <name type="scientific">Pontibacillus salicampi</name>
    <dbReference type="NCBI Taxonomy" id="1449801"/>
    <lineage>
        <taxon>Bacteria</taxon>
        <taxon>Bacillati</taxon>
        <taxon>Bacillota</taxon>
        <taxon>Bacilli</taxon>
        <taxon>Bacillales</taxon>
        <taxon>Bacillaceae</taxon>
        <taxon>Pontibacillus</taxon>
    </lineage>
</organism>
<keyword evidence="2" id="KW-1185">Reference proteome</keyword>
<sequence>MGQKGRQHYVPKFYLRNFSETDKSISTLSIDNSKYIGTASIKDMCQKNNFYGEDKVIENFLDVDIERQASKIIREIDETNKFPSPEHEPENYHHMVAFLLVSEGRNLKNANSTERMTDFVAKTMIKEHPDYKHLDTNSFDVKIKEPANQGIGIALESVPMVLDLKPLIIVHKTPRKFITSDNPLVRYNSFYIGRNYQDRGFGYITRGLQLFFPITPHKCILLYDSVAYNIPGAEEGALTLHRARDVDRLNELFYLNAYNNVFLNQRVKEDYIKKMHYKNRKTSKMGELDREIGSFTSTDSSDGKLIHISPNRVTKKITLDWIKDSETAKQLSLPPHMGGLQRTESPFIRDLLRKDKEKYKRNIHKVDSPQTFKR</sequence>
<evidence type="ECO:0000313" key="2">
    <source>
        <dbReference type="Proteomes" id="UP001589836"/>
    </source>
</evidence>
<proteinExistence type="predicted"/>
<dbReference type="InterPro" id="IPR025332">
    <property type="entry name" value="DUF4238"/>
</dbReference>
<accession>A0ABV6LLK7</accession>
<dbReference type="EMBL" id="JBHLTP010000004">
    <property type="protein sequence ID" value="MFC0523287.1"/>
    <property type="molecule type" value="Genomic_DNA"/>
</dbReference>
<gene>
    <name evidence="1" type="ORF">ACFFGV_06790</name>
</gene>
<dbReference type="Pfam" id="PF14022">
    <property type="entry name" value="DUF4238"/>
    <property type="match status" value="1"/>
</dbReference>
<name>A0ABV6LLK7_9BACI</name>
<dbReference type="Proteomes" id="UP001589836">
    <property type="component" value="Unassembled WGS sequence"/>
</dbReference>
<comment type="caution">
    <text evidence="1">The sequence shown here is derived from an EMBL/GenBank/DDBJ whole genome shotgun (WGS) entry which is preliminary data.</text>
</comment>
<protein>
    <submittedName>
        <fullName evidence="1">DUF4238 domain-containing protein</fullName>
    </submittedName>
</protein>
<reference evidence="1 2" key="1">
    <citation type="submission" date="2024-09" db="EMBL/GenBank/DDBJ databases">
        <authorList>
            <person name="Sun Q."/>
            <person name="Mori K."/>
        </authorList>
    </citation>
    <scope>NUCLEOTIDE SEQUENCE [LARGE SCALE GENOMIC DNA]</scope>
    <source>
        <strain evidence="1 2">NCAIM B.02529</strain>
    </source>
</reference>
<evidence type="ECO:0000313" key="1">
    <source>
        <dbReference type="EMBL" id="MFC0523287.1"/>
    </source>
</evidence>
<dbReference type="RefSeq" id="WP_377345904.1">
    <property type="nucleotide sequence ID" value="NZ_JBHLTP010000004.1"/>
</dbReference>